<keyword evidence="3" id="KW-1185">Reference proteome</keyword>
<comment type="caution">
    <text evidence="2">The sequence shown here is derived from an EMBL/GenBank/DDBJ whole genome shotgun (WGS) entry which is preliminary data.</text>
</comment>
<accession>A0A8J6M5W4</accession>
<dbReference type="AlphaFoldDB" id="A0A8J6M5W4"/>
<evidence type="ECO:0000313" key="3">
    <source>
        <dbReference type="Proteomes" id="UP000602260"/>
    </source>
</evidence>
<protein>
    <recommendedName>
        <fullName evidence="1">DUF6883 domain-containing protein</fullName>
    </recommendedName>
</protein>
<sequence>MYYKRYTGKLLPQKTAEQPRWVQWTHHSEGKTHCEECLMLDGCFFMASNHPPYPHHPFCHCTLEPVDYAVVLINASAYSDYRKFDPYLFNTTGLQTHNKEKLFKEWGYTIDDARWLQAEIERQARERYVSGQYELGKLNMFGQRINIRVTIPKKDGFGDVSFVTGWMVKPNGQIKLNTPYGGK</sequence>
<reference evidence="2" key="1">
    <citation type="submission" date="2020-08" db="EMBL/GenBank/DDBJ databases">
        <title>Genome public.</title>
        <authorList>
            <person name="Liu C."/>
            <person name="Sun Q."/>
        </authorList>
    </citation>
    <scope>NUCLEOTIDE SEQUENCE</scope>
    <source>
        <strain evidence="2">BX5</strain>
    </source>
</reference>
<gene>
    <name evidence="2" type="ORF">H8S55_09060</name>
</gene>
<dbReference type="EMBL" id="JACOPN010000006">
    <property type="protein sequence ID" value="MBC5717466.1"/>
    <property type="molecule type" value="Genomic_DNA"/>
</dbReference>
<dbReference type="Pfam" id="PF21814">
    <property type="entry name" value="DUF6883"/>
    <property type="match status" value="1"/>
</dbReference>
<evidence type="ECO:0000313" key="2">
    <source>
        <dbReference type="EMBL" id="MBC5717466.1"/>
    </source>
</evidence>
<feature type="domain" description="DUF6883" evidence="1">
    <location>
        <begin position="77"/>
        <end position="178"/>
    </location>
</feature>
<organism evidence="2 3">
    <name type="scientific">Flintibacter faecis</name>
    <dbReference type="NCBI Taxonomy" id="2763047"/>
    <lineage>
        <taxon>Bacteria</taxon>
        <taxon>Bacillati</taxon>
        <taxon>Bacillota</taxon>
        <taxon>Clostridia</taxon>
        <taxon>Eubacteriales</taxon>
        <taxon>Flintibacter</taxon>
    </lineage>
</organism>
<evidence type="ECO:0000259" key="1">
    <source>
        <dbReference type="Pfam" id="PF21814"/>
    </source>
</evidence>
<dbReference type="InterPro" id="IPR049250">
    <property type="entry name" value="DUF6883"/>
</dbReference>
<name>A0A8J6M5W4_9FIRM</name>
<proteinExistence type="predicted"/>
<dbReference type="Proteomes" id="UP000602260">
    <property type="component" value="Unassembled WGS sequence"/>
</dbReference>